<evidence type="ECO:0000256" key="4">
    <source>
        <dbReference type="PROSITE-ProRule" id="PRU00358"/>
    </source>
</evidence>
<keyword evidence="10" id="KW-1185">Reference proteome</keyword>
<keyword evidence="3 4" id="KW-0539">Nucleus</keyword>
<dbReference type="SMART" id="SM00468">
    <property type="entry name" value="PreSET"/>
    <property type="match status" value="1"/>
</dbReference>
<feature type="domain" description="SET" evidence="6">
    <location>
        <begin position="572"/>
        <end position="725"/>
    </location>
</feature>
<dbReference type="Gene3D" id="2.170.270.10">
    <property type="entry name" value="SET domain"/>
    <property type="match status" value="1"/>
</dbReference>
<dbReference type="InterPro" id="IPR046341">
    <property type="entry name" value="SET_dom_sf"/>
</dbReference>
<accession>A0A8I7B7C4</accession>
<dbReference type="OrthoDB" id="5792673at2759"/>
<dbReference type="Pfam" id="PF05033">
    <property type="entry name" value="Pre-SET"/>
    <property type="match status" value="1"/>
</dbReference>
<dbReference type="PRINTS" id="PR01217">
    <property type="entry name" value="PRICHEXTENSN"/>
</dbReference>
<dbReference type="GO" id="GO:0005634">
    <property type="term" value="C:nucleus"/>
    <property type="evidence" value="ECO:0007669"/>
    <property type="project" value="UniProtKB-SubCell"/>
</dbReference>
<reference evidence="9" key="3">
    <citation type="submission" date="2022-01" db="UniProtKB">
        <authorList>
            <consortium name="EnsemblPlants"/>
        </authorList>
    </citation>
    <scope>IDENTIFICATION</scope>
    <source>
        <strain evidence="9">subsp. vulgare</strain>
    </source>
</reference>
<dbReference type="InterPro" id="IPR001214">
    <property type="entry name" value="SET_dom"/>
</dbReference>
<dbReference type="InterPro" id="IPR036987">
    <property type="entry name" value="SRA-YDG_sf"/>
</dbReference>
<dbReference type="PROSITE" id="PS50867">
    <property type="entry name" value="PRE_SET"/>
    <property type="match status" value="1"/>
</dbReference>
<dbReference type="Gene3D" id="2.30.280.10">
    <property type="entry name" value="SRA-YDG"/>
    <property type="match status" value="1"/>
</dbReference>
<reference evidence="9" key="2">
    <citation type="submission" date="2020-10" db="EMBL/GenBank/DDBJ databases">
        <authorList>
            <person name="Scholz U."/>
            <person name="Mascher M."/>
            <person name="Fiebig A."/>
        </authorList>
    </citation>
    <scope>NUCLEOTIDE SEQUENCE [LARGE SCALE GENOMIC DNA]</scope>
    <source>
        <strain evidence="9">cv. Morex</strain>
    </source>
</reference>
<gene>
    <name evidence="9" type="primary">LOC123446631</name>
</gene>
<dbReference type="Gramene" id="HORVU.MOREX.r3.4HG0387030.1">
    <property type="protein sequence ID" value="HORVU.MOREX.r3.4HG0387030.1.CDS1"/>
    <property type="gene ID" value="HORVU.MOREX.r3.4HG0387030"/>
</dbReference>
<dbReference type="PANTHER" id="PTHR45660:SF87">
    <property type="entry name" value="OS08G0565700 PROTEIN"/>
    <property type="match status" value="1"/>
</dbReference>
<dbReference type="RefSeq" id="XP_044979138.1">
    <property type="nucleotide sequence ID" value="XM_045123203.1"/>
</dbReference>
<dbReference type="Proteomes" id="UP000011116">
    <property type="component" value="Chromosome 4H"/>
</dbReference>
<sequence length="728" mass="78775">MLAVSNILCRPAQRPKTLLRRRRSPMASAPRRPLLVPKPDPDAPAPTADLCAALLRRVATKPDPDADALPAPPQTTPLTPELCAALRRELEPSPEDHADFVHHLRLAQRRLDGISASLSSTPPQPSPPPPTPPPAPRSASLSSTRPQPSPPTPPPPPPPPAPRSANLSSTPPPPPPAPRSADPARASSSTAGASAKGKKRARGTAGPEMVRATVTAETDHLEVRILSRRARLTFEAVRGVYHRAGRFRADMTALSTMLSQGLCLYRDVRIVGPIPGIYVGDVFSYRAELIVVGLHNQTQAGIGFIPANLVSEGHPVATSIVSSGGYLDDHDNGEVLIYTGSGGRQRHGVQHNTDQEFERGNLALAYSHKYDVEVRVIRCHDCDTSPSAKLYVYDGLYKVASTTYGPGKSGHEVCKFKLERIPGQAPLGSKIWCSARDLTNKLDSNIRPRGYVTRDLSKGKEAIRVPVFNDVDGDLSPLGFEYIARPEYPASPVLPRPVRRFRCCRYATAACGGSSSSSSGSCACVRKNGGGGPAYNADGTLVRGRPVVYECGALCGCPASCSNRVTQRGMQHRLEVFRSRETEWGVRALDLIQPGAFVCEFSGDVVTVHDDGHHAGNAPGASTEWGAIVDPRKFPARWREWGDTSAVALPDDAEEPPRFAHFARPCYVLDVSWRRNFAPYISHSSAPNVFVQLVLRGDDNESYPRLMLFAMDTIPPLRELSIDYGIGQ</sequence>
<feature type="compositionally biased region" description="Low complexity" evidence="5">
    <location>
        <begin position="137"/>
        <end position="146"/>
    </location>
</feature>
<dbReference type="InterPro" id="IPR003105">
    <property type="entry name" value="SRA_YDG"/>
</dbReference>
<evidence type="ECO:0000313" key="10">
    <source>
        <dbReference type="Proteomes" id="UP000011116"/>
    </source>
</evidence>
<dbReference type="SMR" id="A0A8I7B7C4"/>
<reference evidence="10" key="1">
    <citation type="journal article" date="2012" name="Nature">
        <title>A physical, genetic and functional sequence assembly of the barley genome.</title>
        <authorList>
            <consortium name="The International Barley Genome Sequencing Consortium"/>
            <person name="Mayer K.F."/>
            <person name="Waugh R."/>
            <person name="Brown J.W."/>
            <person name="Schulman A."/>
            <person name="Langridge P."/>
            <person name="Platzer M."/>
            <person name="Fincher G.B."/>
            <person name="Muehlbauer G.J."/>
            <person name="Sato K."/>
            <person name="Close T.J."/>
            <person name="Wise R.P."/>
            <person name="Stein N."/>
        </authorList>
    </citation>
    <scope>NUCLEOTIDE SEQUENCE [LARGE SCALE GENOMIC DNA]</scope>
    <source>
        <strain evidence="10">cv. Morex</strain>
    </source>
</reference>
<evidence type="ECO:0000259" key="7">
    <source>
        <dbReference type="PROSITE" id="PS50867"/>
    </source>
</evidence>
<dbReference type="SMART" id="SM00317">
    <property type="entry name" value="SET"/>
    <property type="match status" value="1"/>
</dbReference>
<dbReference type="InterPro" id="IPR051357">
    <property type="entry name" value="H3K9_HMTase_SUVAR3-9"/>
</dbReference>
<evidence type="ECO:0000256" key="2">
    <source>
        <dbReference type="ARBA" id="ARBA00022454"/>
    </source>
</evidence>
<dbReference type="SMART" id="SM00466">
    <property type="entry name" value="SRA"/>
    <property type="match status" value="1"/>
</dbReference>
<feature type="domain" description="Pre-SET" evidence="7">
    <location>
        <begin position="507"/>
        <end position="569"/>
    </location>
</feature>
<feature type="compositionally biased region" description="Low complexity" evidence="5">
    <location>
        <begin position="25"/>
        <end position="35"/>
    </location>
</feature>
<dbReference type="InterPro" id="IPR007728">
    <property type="entry name" value="Pre-SET_dom"/>
</dbReference>
<evidence type="ECO:0000259" key="8">
    <source>
        <dbReference type="PROSITE" id="PS51015"/>
    </source>
</evidence>
<dbReference type="GO" id="GO:0042054">
    <property type="term" value="F:histone methyltransferase activity"/>
    <property type="evidence" value="ECO:0000318"/>
    <property type="project" value="GO_Central"/>
</dbReference>
<feature type="region of interest" description="Disordered" evidence="5">
    <location>
        <begin position="14"/>
        <end position="48"/>
    </location>
</feature>
<evidence type="ECO:0000313" key="9">
    <source>
        <dbReference type="EnsemblPlants" id="HORVU.MOREX.r3.4HG0387030.1.CDS1"/>
    </source>
</evidence>
<organism evidence="9 10">
    <name type="scientific">Hordeum vulgare subsp. vulgare</name>
    <name type="common">Domesticated barley</name>
    <dbReference type="NCBI Taxonomy" id="112509"/>
    <lineage>
        <taxon>Eukaryota</taxon>
        <taxon>Viridiplantae</taxon>
        <taxon>Streptophyta</taxon>
        <taxon>Embryophyta</taxon>
        <taxon>Tracheophyta</taxon>
        <taxon>Spermatophyta</taxon>
        <taxon>Magnoliopsida</taxon>
        <taxon>Liliopsida</taxon>
        <taxon>Poales</taxon>
        <taxon>Poaceae</taxon>
        <taxon>BOP clade</taxon>
        <taxon>Pooideae</taxon>
        <taxon>Triticodae</taxon>
        <taxon>Triticeae</taxon>
        <taxon>Hordeinae</taxon>
        <taxon>Hordeum</taxon>
    </lineage>
</organism>
<comment type="subcellular location">
    <subcellularLocation>
        <location evidence="1">Chromosome</location>
    </subcellularLocation>
    <subcellularLocation>
        <location evidence="4">Nucleus</location>
    </subcellularLocation>
</comment>
<dbReference type="GO" id="GO:0005694">
    <property type="term" value="C:chromosome"/>
    <property type="evidence" value="ECO:0007669"/>
    <property type="project" value="UniProtKB-SubCell"/>
</dbReference>
<dbReference type="SUPFAM" id="SSF82199">
    <property type="entry name" value="SET domain"/>
    <property type="match status" value="1"/>
</dbReference>
<feature type="region of interest" description="Disordered" evidence="5">
    <location>
        <begin position="115"/>
        <end position="207"/>
    </location>
</feature>
<name>A0A8I7B7C4_HORVV</name>
<feature type="compositionally biased region" description="Pro residues" evidence="5">
    <location>
        <begin position="122"/>
        <end position="136"/>
    </location>
</feature>
<evidence type="ECO:0000256" key="5">
    <source>
        <dbReference type="SAM" id="MobiDB-lite"/>
    </source>
</evidence>
<dbReference type="GO" id="GO:0003690">
    <property type="term" value="F:double-stranded DNA binding"/>
    <property type="evidence" value="ECO:0000318"/>
    <property type="project" value="GO_Central"/>
</dbReference>
<dbReference type="PROSITE" id="PS50280">
    <property type="entry name" value="SET"/>
    <property type="match status" value="1"/>
</dbReference>
<keyword evidence="2" id="KW-0158">Chromosome</keyword>
<dbReference type="EnsemblPlants" id="HORVU.MOREX.r3.4HG0387030.1">
    <property type="protein sequence ID" value="HORVU.MOREX.r3.4HG0387030.1.CDS1"/>
    <property type="gene ID" value="HORVU.MOREX.r3.4HG0387030"/>
</dbReference>
<evidence type="ECO:0000256" key="1">
    <source>
        <dbReference type="ARBA" id="ARBA00004286"/>
    </source>
</evidence>
<evidence type="ECO:0000259" key="6">
    <source>
        <dbReference type="PROSITE" id="PS50280"/>
    </source>
</evidence>
<feature type="domain" description="YDG" evidence="8">
    <location>
        <begin position="272"/>
        <end position="420"/>
    </location>
</feature>
<dbReference type="GO" id="GO:0008270">
    <property type="term" value="F:zinc ion binding"/>
    <property type="evidence" value="ECO:0007669"/>
    <property type="project" value="InterPro"/>
</dbReference>
<protein>
    <recommendedName>
        <fullName evidence="11">Histone-lysine N-methyltransferase</fullName>
    </recommendedName>
</protein>
<dbReference type="SUPFAM" id="SSF88697">
    <property type="entry name" value="PUA domain-like"/>
    <property type="match status" value="1"/>
</dbReference>
<dbReference type="Gramene" id="HORVU.MOREX.r2.4HG0321930.1">
    <property type="protein sequence ID" value="HORVU.MOREX.r2.4HG0321930.1.CDS.1"/>
    <property type="gene ID" value="HORVU.MOREX.r2.4HG0321930"/>
</dbReference>
<evidence type="ECO:0000256" key="3">
    <source>
        <dbReference type="ARBA" id="ARBA00023242"/>
    </source>
</evidence>
<dbReference type="AlphaFoldDB" id="A0A8I7B7C4"/>
<dbReference type="KEGG" id="hvg:123446631"/>
<proteinExistence type="predicted"/>
<dbReference type="Pfam" id="PF02182">
    <property type="entry name" value="SAD_SRA"/>
    <property type="match status" value="1"/>
</dbReference>
<dbReference type="PANTHER" id="PTHR45660">
    <property type="entry name" value="HISTONE-LYSINE N-METHYLTRANSFERASE SETMAR"/>
    <property type="match status" value="1"/>
</dbReference>
<feature type="compositionally biased region" description="Pro residues" evidence="5">
    <location>
        <begin position="147"/>
        <end position="162"/>
    </location>
</feature>
<feature type="compositionally biased region" description="Low complexity" evidence="5">
    <location>
        <begin position="179"/>
        <end position="195"/>
    </location>
</feature>
<dbReference type="PROSITE" id="PS51015">
    <property type="entry name" value="YDG"/>
    <property type="match status" value="1"/>
</dbReference>
<dbReference type="GeneID" id="123446631"/>
<evidence type="ECO:0008006" key="11">
    <source>
        <dbReference type="Google" id="ProtNLM"/>
    </source>
</evidence>
<dbReference type="Pfam" id="PF00856">
    <property type="entry name" value="SET"/>
    <property type="match status" value="1"/>
</dbReference>
<dbReference type="InterPro" id="IPR015947">
    <property type="entry name" value="PUA-like_sf"/>
</dbReference>